<reference evidence="1 2" key="1">
    <citation type="journal article" date="2023" name="Nucleic Acids Res.">
        <title>The hologenome of Daphnia magna reveals possible DNA methylation and microbiome-mediated evolution of the host genome.</title>
        <authorList>
            <person name="Chaturvedi A."/>
            <person name="Li X."/>
            <person name="Dhandapani V."/>
            <person name="Marshall H."/>
            <person name="Kissane S."/>
            <person name="Cuenca-Cambronero M."/>
            <person name="Asole G."/>
            <person name="Calvet F."/>
            <person name="Ruiz-Romero M."/>
            <person name="Marangio P."/>
            <person name="Guigo R."/>
            <person name="Rago D."/>
            <person name="Mirbahai L."/>
            <person name="Eastwood N."/>
            <person name="Colbourne J.K."/>
            <person name="Zhou J."/>
            <person name="Mallon E."/>
            <person name="Orsini L."/>
        </authorList>
    </citation>
    <scope>NUCLEOTIDE SEQUENCE [LARGE SCALE GENOMIC DNA]</scope>
    <source>
        <strain evidence="1">LRV0_1</strain>
    </source>
</reference>
<sequence length="72" mass="8239">MREKQSLYYQAVLFLYNIGANLSAAKLCLAGDPLRRKNSSLVSISSLEHAVTRDKVLRMTPEEILYLSIFKY</sequence>
<organism evidence="1 2">
    <name type="scientific">Daphnia magna</name>
    <dbReference type="NCBI Taxonomy" id="35525"/>
    <lineage>
        <taxon>Eukaryota</taxon>
        <taxon>Metazoa</taxon>
        <taxon>Ecdysozoa</taxon>
        <taxon>Arthropoda</taxon>
        <taxon>Crustacea</taxon>
        <taxon>Branchiopoda</taxon>
        <taxon>Diplostraca</taxon>
        <taxon>Cladocera</taxon>
        <taxon>Anomopoda</taxon>
        <taxon>Daphniidae</taxon>
        <taxon>Daphnia</taxon>
    </lineage>
</organism>
<keyword evidence="2" id="KW-1185">Reference proteome</keyword>
<proteinExistence type="predicted"/>
<evidence type="ECO:0000313" key="1">
    <source>
        <dbReference type="EMBL" id="KAK4025301.1"/>
    </source>
</evidence>
<evidence type="ECO:0000313" key="2">
    <source>
        <dbReference type="Proteomes" id="UP001234178"/>
    </source>
</evidence>
<gene>
    <name evidence="1" type="ORF">OUZ56_014376</name>
</gene>
<comment type="caution">
    <text evidence="1">The sequence shown here is derived from an EMBL/GenBank/DDBJ whole genome shotgun (WGS) entry which is preliminary data.</text>
</comment>
<dbReference type="EMBL" id="JAOYFB010000038">
    <property type="protein sequence ID" value="KAK4025301.1"/>
    <property type="molecule type" value="Genomic_DNA"/>
</dbReference>
<dbReference type="Proteomes" id="UP001234178">
    <property type="component" value="Unassembled WGS sequence"/>
</dbReference>
<name>A0ABR0AJK0_9CRUS</name>
<accession>A0ABR0AJK0</accession>
<protein>
    <submittedName>
        <fullName evidence="1">Uncharacterized protein</fullName>
    </submittedName>
</protein>